<protein>
    <submittedName>
        <fullName evidence="1">Uncharacterized protein</fullName>
    </submittedName>
</protein>
<dbReference type="Proteomes" id="UP000887458">
    <property type="component" value="Unassembled WGS sequence"/>
</dbReference>
<proteinExistence type="predicted"/>
<comment type="caution">
    <text evidence="1">The sequence shown here is derived from an EMBL/GenBank/DDBJ whole genome shotgun (WGS) entry which is preliminary data.</text>
</comment>
<gene>
    <name evidence="1" type="ORF">DERP_004953</name>
</gene>
<sequence length="81" mass="9716">MMMTICNLPIYDAIKLMFYSFPLPFLYTYEQQHHNNYYYDYNQNKTKQKSKCLLINKLSKSLMGCLNDYVDNDSCTRAHHS</sequence>
<reference evidence="1 2" key="1">
    <citation type="journal article" date="2018" name="J. Allergy Clin. Immunol.">
        <title>High-quality assembly of Dermatophagoides pteronyssinus genome and transcriptome reveals a wide range of novel allergens.</title>
        <authorList>
            <person name="Liu X.Y."/>
            <person name="Yang K.Y."/>
            <person name="Wang M.Q."/>
            <person name="Kwok J.S."/>
            <person name="Zeng X."/>
            <person name="Yang Z."/>
            <person name="Xiao X.J."/>
            <person name="Lau C.P."/>
            <person name="Li Y."/>
            <person name="Huang Z.M."/>
            <person name="Ba J.G."/>
            <person name="Yim A.K."/>
            <person name="Ouyang C.Y."/>
            <person name="Ngai S.M."/>
            <person name="Chan T.F."/>
            <person name="Leung E.L."/>
            <person name="Liu L."/>
            <person name="Liu Z.G."/>
            <person name="Tsui S.K."/>
        </authorList>
    </citation>
    <scope>NUCLEOTIDE SEQUENCE [LARGE SCALE GENOMIC DNA]</scope>
    <source>
        <strain evidence="1">Derp</strain>
    </source>
</reference>
<organism evidence="1 2">
    <name type="scientific">Dermatophagoides pteronyssinus</name>
    <name type="common">European house dust mite</name>
    <dbReference type="NCBI Taxonomy" id="6956"/>
    <lineage>
        <taxon>Eukaryota</taxon>
        <taxon>Metazoa</taxon>
        <taxon>Ecdysozoa</taxon>
        <taxon>Arthropoda</taxon>
        <taxon>Chelicerata</taxon>
        <taxon>Arachnida</taxon>
        <taxon>Acari</taxon>
        <taxon>Acariformes</taxon>
        <taxon>Sarcoptiformes</taxon>
        <taxon>Astigmata</taxon>
        <taxon>Psoroptidia</taxon>
        <taxon>Analgoidea</taxon>
        <taxon>Pyroglyphidae</taxon>
        <taxon>Dermatophagoidinae</taxon>
        <taxon>Dermatophagoides</taxon>
    </lineage>
</organism>
<evidence type="ECO:0000313" key="2">
    <source>
        <dbReference type="Proteomes" id="UP000887458"/>
    </source>
</evidence>
<accession>A0ABQ8JSY8</accession>
<name>A0ABQ8JSY8_DERPT</name>
<evidence type="ECO:0000313" key="1">
    <source>
        <dbReference type="EMBL" id="KAH9425735.1"/>
    </source>
</evidence>
<reference evidence="1 2" key="2">
    <citation type="journal article" date="2022" name="Mol. Biol. Evol.">
        <title>Comparative Genomics Reveals Insights into the Divergent Evolution of Astigmatic Mites and Household Pest Adaptations.</title>
        <authorList>
            <person name="Xiong Q."/>
            <person name="Wan A.T."/>
            <person name="Liu X."/>
            <person name="Fung C.S."/>
            <person name="Xiao X."/>
            <person name="Malainual N."/>
            <person name="Hou J."/>
            <person name="Wang L."/>
            <person name="Wang M."/>
            <person name="Yang K.Y."/>
            <person name="Cui Y."/>
            <person name="Leung E.L."/>
            <person name="Nong W."/>
            <person name="Shin S.K."/>
            <person name="Au S.W."/>
            <person name="Jeong K.Y."/>
            <person name="Chew F.T."/>
            <person name="Hui J.H."/>
            <person name="Leung T.F."/>
            <person name="Tungtrongchitr A."/>
            <person name="Zhong N."/>
            <person name="Liu Z."/>
            <person name="Tsui S.K."/>
        </authorList>
    </citation>
    <scope>NUCLEOTIDE SEQUENCE [LARGE SCALE GENOMIC DNA]</scope>
    <source>
        <strain evidence="1">Derp</strain>
    </source>
</reference>
<keyword evidence="2" id="KW-1185">Reference proteome</keyword>
<dbReference type="EMBL" id="NJHN03000017">
    <property type="protein sequence ID" value="KAH9425735.1"/>
    <property type="molecule type" value="Genomic_DNA"/>
</dbReference>